<dbReference type="PANTHER" id="PTHR35162">
    <property type="entry name" value="OS08G0516600 PROTEIN"/>
    <property type="match status" value="1"/>
</dbReference>
<sequence>MGFEILEEFRPIAPIRIVSTAARTAFKHRIDDLSNIPEKTTKDFQILHLDGKDDEEECHTPRSPTHMLEAPSVCPPAPKKPRLMIKKRNCLGLQPPQPPNFFQVPHDLASVFMVHTAKPSKTIRAST</sequence>
<feature type="region of interest" description="Disordered" evidence="1">
    <location>
        <begin position="54"/>
        <end position="79"/>
    </location>
</feature>
<accession>A0AAD7LD07</accession>
<reference evidence="2" key="1">
    <citation type="journal article" date="2023" name="Science">
        <title>Elucidation of the pathway for biosynthesis of saponin adjuvants from the soapbark tree.</title>
        <authorList>
            <person name="Reed J."/>
            <person name="Orme A."/>
            <person name="El-Demerdash A."/>
            <person name="Owen C."/>
            <person name="Martin L.B.B."/>
            <person name="Misra R.C."/>
            <person name="Kikuchi S."/>
            <person name="Rejzek M."/>
            <person name="Martin A.C."/>
            <person name="Harkess A."/>
            <person name="Leebens-Mack J."/>
            <person name="Louveau T."/>
            <person name="Stephenson M.J."/>
            <person name="Osbourn A."/>
        </authorList>
    </citation>
    <scope>NUCLEOTIDE SEQUENCE</scope>
    <source>
        <strain evidence="2">S10</strain>
    </source>
</reference>
<evidence type="ECO:0000256" key="1">
    <source>
        <dbReference type="SAM" id="MobiDB-lite"/>
    </source>
</evidence>
<proteinExistence type="predicted"/>
<protein>
    <submittedName>
        <fullName evidence="2">Uncharacterized protein</fullName>
    </submittedName>
</protein>
<keyword evidence="3" id="KW-1185">Reference proteome</keyword>
<evidence type="ECO:0000313" key="3">
    <source>
        <dbReference type="Proteomes" id="UP001163823"/>
    </source>
</evidence>
<dbReference type="InterPro" id="IPR053115">
    <property type="entry name" value="CDK_inhibitor"/>
</dbReference>
<dbReference type="PANTHER" id="PTHR35162:SF2">
    <property type="entry name" value="OS08G0516600 PROTEIN"/>
    <property type="match status" value="1"/>
</dbReference>
<gene>
    <name evidence="2" type="ORF">O6P43_022389</name>
</gene>
<name>A0AAD7LD07_QUISA</name>
<dbReference type="AlphaFoldDB" id="A0AAD7LD07"/>
<organism evidence="2 3">
    <name type="scientific">Quillaja saponaria</name>
    <name type="common">Soap bark tree</name>
    <dbReference type="NCBI Taxonomy" id="32244"/>
    <lineage>
        <taxon>Eukaryota</taxon>
        <taxon>Viridiplantae</taxon>
        <taxon>Streptophyta</taxon>
        <taxon>Embryophyta</taxon>
        <taxon>Tracheophyta</taxon>
        <taxon>Spermatophyta</taxon>
        <taxon>Magnoliopsida</taxon>
        <taxon>eudicotyledons</taxon>
        <taxon>Gunneridae</taxon>
        <taxon>Pentapetalae</taxon>
        <taxon>rosids</taxon>
        <taxon>fabids</taxon>
        <taxon>Fabales</taxon>
        <taxon>Quillajaceae</taxon>
        <taxon>Quillaja</taxon>
    </lineage>
</organism>
<evidence type="ECO:0000313" key="2">
    <source>
        <dbReference type="EMBL" id="KAJ7955863.1"/>
    </source>
</evidence>
<dbReference type="Proteomes" id="UP001163823">
    <property type="component" value="Chromosome 9"/>
</dbReference>
<dbReference type="KEGG" id="qsa:O6P43_022389"/>
<dbReference type="EMBL" id="JARAOO010000009">
    <property type="protein sequence ID" value="KAJ7955863.1"/>
    <property type="molecule type" value="Genomic_DNA"/>
</dbReference>
<comment type="caution">
    <text evidence="2">The sequence shown here is derived from an EMBL/GenBank/DDBJ whole genome shotgun (WGS) entry which is preliminary data.</text>
</comment>